<feature type="region of interest" description="Disordered" evidence="11">
    <location>
        <begin position="1136"/>
        <end position="1176"/>
    </location>
</feature>
<dbReference type="GO" id="GO:0043565">
    <property type="term" value="F:sequence-specific DNA binding"/>
    <property type="evidence" value="ECO:0007669"/>
    <property type="project" value="InterPro"/>
</dbReference>
<dbReference type="SUPFAM" id="SSF49879">
    <property type="entry name" value="SMAD/FHA domain"/>
    <property type="match status" value="1"/>
</dbReference>
<dbReference type="SUPFAM" id="SSF48652">
    <property type="entry name" value="Tetraspanin"/>
    <property type="match status" value="1"/>
</dbReference>
<sequence length="1484" mass="162444">MQFIKLKSFKSLQAHHCKLIVIKLCKYCERNVANVQLDFYCNVSRLYESNIDFLKGKKKEKITQNIPITEMNQQRRGTIATVRSLEKRQSINSSRRCSSRRLSSMQRNRSASYTPNAQFALKRRPIADVGALPTKLNLTDPEALSQPPHTKFMTQTNRTALIKYCIFAFNLIFIIVGFGLVCLGVFLKADERFRDFLSEKYRNVAVQYDVLYIGAYLLIVIGFLMIIVSFFGCCGSIRLHRCLLISYFICLAVLFVTQLSVGTVLYIKRDSIENELGETLDYMVSKYYQGPSIVQEALEALHKAFRCCGSSGCSDFDQLNLRRPRSCDAECEGCRLRMFRALRDSFTVLSVVFAFVLLAEIFGMILAMYLACVTVPERAPPSRSSSKRRIEQKITSRRRINWKTVVGVNIAEQAMFAERPTAAISFAATTESRAKFQDHPHCDDSLRTFVPVGLEKNDHMPWYPDSVLQNCTDHFLISNGVLARLDYENVSYMIRKRSVVVGRQSQNNPPDIGLQADGISASYVSRVHLQLQLGDDFCWYLVCFGKNGIFLNFTLIPNHITNSTPIPNVCTLRFPSTRIRLHFRSLIRKPSLVEEAEQSIVKRAVFVAPPLEDSCASLSSMSTTSAESMNKTYTEDKTSRSGLLPQMMNSADEQMSESPASAASVCSDNNENALVIVEDNNQNEEFSAAAAAAVRQQAEFTSNTGSSSGADRVGVIYLTAANSSADDNSKKTGNCLADTAASSSFVKPPYSYAQLIVQAIASTSERQMTLSGIYATCDKSWQNSIRHNLSLNRYFIKIPRSQDEPGKGNFWGLDSLSEAKLVQFAFRQRRSRRLSALGGVDQKVDLKKKKQSSKATVIKEPVDNVITSSLSHDETATVRSEKEDNVVLPEMSVITSSSSGGGGGGGGTGTAMINQMVNKCDSVSIKSNELSPPTAEARIIRALKFVPLEADKLGGLGQIVFTRPSTTAVLCRGSVELTVPECTNDHVLLGSRPICCTNEISAMPGLSSLSADSVNNTHNNDCNNEKRRFDSTDLGRFASQSAPSSPKRQVFAVPASIPASGSNSPRRVHRYSGGTFSITESDGRQRLRLCPSPPSFVSVSTPETSALKALIEQSRYRRSSETKFQANTAYDITISTGVSSSSSSTASQSKSKSKRNGTNSLEKVSPDLTTKDISFRPNITPRMNNIATQTVPVTVSAFDPSSTSCNHNNSSNNTTAITATVATTTTTPTITTTSTTTTTNNNNNNDNQASNIVNRSVGISVMNNPISQHLTTNGQVPFNGSFVPFIDSRHLTHLAAHSLMNTTSQASTGFNPLNLWYPARTLGINNNCTSNNQGVTATVGTFLPFPNFAVLEKNTCNSTTVAVSSTSSSAVTAATDTNTTTVTTTATADTNRNNNAANANDNNNNNNNGSVSDDVAVNSGNLQSKFTLRDVMLGDEENPIATTTSYASSLSRFVHIDQLQCSLKQKSEEISSNVICFAKRVSSD</sequence>
<comment type="subcellular location">
    <subcellularLocation>
        <location evidence="2">Membrane</location>
        <topology evidence="2">Multi-pass membrane protein</topology>
    </subcellularLocation>
    <subcellularLocation>
        <location evidence="1 10">Nucleus</location>
    </subcellularLocation>
</comment>
<dbReference type="CDD" id="cd20026">
    <property type="entry name" value="FH_FOXK"/>
    <property type="match status" value="1"/>
</dbReference>
<feature type="domain" description="Fork-head" evidence="14">
    <location>
        <begin position="747"/>
        <end position="832"/>
    </location>
</feature>
<evidence type="ECO:0000259" key="14">
    <source>
        <dbReference type="PROSITE" id="PS50039"/>
    </source>
</evidence>
<dbReference type="EMBL" id="JYDL01000028">
    <property type="protein sequence ID" value="KRX22845.1"/>
    <property type="molecule type" value="Genomic_DNA"/>
</dbReference>
<evidence type="ECO:0000313" key="16">
    <source>
        <dbReference type="Proteomes" id="UP000054630"/>
    </source>
</evidence>
<keyword evidence="4 12" id="KW-1133">Transmembrane helix</keyword>
<dbReference type="PROSITE" id="PS00658">
    <property type="entry name" value="FORK_HEAD_2"/>
    <property type="match status" value="1"/>
</dbReference>
<dbReference type="InterPro" id="IPR001766">
    <property type="entry name" value="Fork_head_dom"/>
</dbReference>
<dbReference type="Gene3D" id="1.10.1450.10">
    <property type="entry name" value="Tetraspanin"/>
    <property type="match status" value="1"/>
</dbReference>
<dbReference type="InterPro" id="IPR000253">
    <property type="entry name" value="FHA_dom"/>
</dbReference>
<evidence type="ECO:0000256" key="12">
    <source>
        <dbReference type="SAM" id="Phobius"/>
    </source>
</evidence>
<dbReference type="InterPro" id="IPR008984">
    <property type="entry name" value="SMAD_FHA_dom_sf"/>
</dbReference>
<dbReference type="PRINTS" id="PR00259">
    <property type="entry name" value="TMFOUR"/>
</dbReference>
<evidence type="ECO:0000256" key="5">
    <source>
        <dbReference type="ARBA" id="ARBA00023015"/>
    </source>
</evidence>
<evidence type="ECO:0000256" key="10">
    <source>
        <dbReference type="PROSITE-ProRule" id="PRU00089"/>
    </source>
</evidence>
<dbReference type="InterPro" id="IPR008952">
    <property type="entry name" value="Tetraspanin_EC2_sf"/>
</dbReference>
<dbReference type="SUPFAM" id="SSF46785">
    <property type="entry name" value="Winged helix' DNA-binding domain"/>
    <property type="match status" value="1"/>
</dbReference>
<dbReference type="InterPro" id="IPR018499">
    <property type="entry name" value="Tetraspanin/Peripherin"/>
</dbReference>
<protein>
    <submittedName>
        <fullName evidence="15">Forkhead box protein K2</fullName>
    </submittedName>
</protein>
<evidence type="ECO:0000256" key="4">
    <source>
        <dbReference type="ARBA" id="ARBA00022989"/>
    </source>
</evidence>
<keyword evidence="7 12" id="KW-0472">Membrane</keyword>
<organism evidence="15 16">
    <name type="scientific">Trichinella nelsoni</name>
    <dbReference type="NCBI Taxonomy" id="6336"/>
    <lineage>
        <taxon>Eukaryota</taxon>
        <taxon>Metazoa</taxon>
        <taxon>Ecdysozoa</taxon>
        <taxon>Nematoda</taxon>
        <taxon>Enoplea</taxon>
        <taxon>Dorylaimia</taxon>
        <taxon>Trichinellida</taxon>
        <taxon>Trichinellidae</taxon>
        <taxon>Trichinella</taxon>
    </lineage>
</organism>
<keyword evidence="6 10" id="KW-0238">DNA-binding</keyword>
<dbReference type="CDD" id="cd03127">
    <property type="entry name" value="tetraspanin_LEL"/>
    <property type="match status" value="1"/>
</dbReference>
<feature type="transmembrane region" description="Helical" evidence="12">
    <location>
        <begin position="210"/>
        <end position="232"/>
    </location>
</feature>
<feature type="region of interest" description="Disordered" evidence="11">
    <location>
        <begin position="622"/>
        <end position="642"/>
    </location>
</feature>
<dbReference type="PROSITE" id="PS00657">
    <property type="entry name" value="FORK_HEAD_1"/>
    <property type="match status" value="1"/>
</dbReference>
<dbReference type="InterPro" id="IPR036388">
    <property type="entry name" value="WH-like_DNA-bd_sf"/>
</dbReference>
<feature type="domain" description="FHA" evidence="13">
    <location>
        <begin position="499"/>
        <end position="556"/>
    </location>
</feature>
<dbReference type="STRING" id="6336.A0A0V0S7V6"/>
<name>A0A0V0S7V6_9BILA</name>
<dbReference type="Proteomes" id="UP000054630">
    <property type="component" value="Unassembled WGS sequence"/>
</dbReference>
<dbReference type="Gene3D" id="1.10.10.10">
    <property type="entry name" value="Winged helix-like DNA-binding domain superfamily/Winged helix DNA-binding domain"/>
    <property type="match status" value="1"/>
</dbReference>
<dbReference type="Pfam" id="PF00250">
    <property type="entry name" value="Forkhead"/>
    <property type="match status" value="1"/>
</dbReference>
<evidence type="ECO:0000256" key="3">
    <source>
        <dbReference type="ARBA" id="ARBA00022692"/>
    </source>
</evidence>
<dbReference type="SMART" id="SM00339">
    <property type="entry name" value="FH"/>
    <property type="match status" value="1"/>
</dbReference>
<dbReference type="InterPro" id="IPR036390">
    <property type="entry name" value="WH_DNA-bd_sf"/>
</dbReference>
<feature type="DNA-binding region" description="Fork-head" evidence="10">
    <location>
        <begin position="747"/>
        <end position="832"/>
    </location>
</feature>
<keyword evidence="5" id="KW-0805">Transcription regulation</keyword>
<dbReference type="GO" id="GO:0005634">
    <property type="term" value="C:nucleus"/>
    <property type="evidence" value="ECO:0007669"/>
    <property type="project" value="UniProtKB-SubCell"/>
</dbReference>
<keyword evidence="9 10" id="KW-0539">Nucleus</keyword>
<evidence type="ECO:0000256" key="8">
    <source>
        <dbReference type="ARBA" id="ARBA00023163"/>
    </source>
</evidence>
<evidence type="ECO:0000256" key="2">
    <source>
        <dbReference type="ARBA" id="ARBA00004141"/>
    </source>
</evidence>
<dbReference type="InterPro" id="IPR030456">
    <property type="entry name" value="TF_fork_head_CS_2"/>
</dbReference>
<feature type="compositionally biased region" description="Low complexity" evidence="11">
    <location>
        <begin position="1136"/>
        <end position="1150"/>
    </location>
</feature>
<feature type="transmembrane region" description="Helical" evidence="12">
    <location>
        <begin position="244"/>
        <end position="267"/>
    </location>
</feature>
<dbReference type="PANTHER" id="PTHR45881">
    <property type="entry name" value="CHECKPOINT SUPPRESSOR 1-LIKE, ISOFORM A-RELATED"/>
    <property type="match status" value="1"/>
</dbReference>
<evidence type="ECO:0000256" key="9">
    <source>
        <dbReference type="ARBA" id="ARBA00023242"/>
    </source>
</evidence>
<proteinExistence type="predicted"/>
<feature type="compositionally biased region" description="Polar residues" evidence="11">
    <location>
        <begin position="1156"/>
        <end position="1168"/>
    </location>
</feature>
<dbReference type="OrthoDB" id="5870230at2759"/>
<dbReference type="InterPro" id="IPR018122">
    <property type="entry name" value="TF_fork_head_CS_1"/>
</dbReference>
<keyword evidence="8" id="KW-0804">Transcription</keyword>
<evidence type="ECO:0000256" key="7">
    <source>
        <dbReference type="ARBA" id="ARBA00023136"/>
    </source>
</evidence>
<dbReference type="GO" id="GO:0045893">
    <property type="term" value="P:positive regulation of DNA-templated transcription"/>
    <property type="evidence" value="ECO:0007669"/>
    <property type="project" value="UniProtKB-ARBA"/>
</dbReference>
<feature type="transmembrane region" description="Helical" evidence="12">
    <location>
        <begin position="166"/>
        <end position="189"/>
    </location>
</feature>
<keyword evidence="16" id="KW-1185">Reference proteome</keyword>
<dbReference type="PROSITE" id="PS50006">
    <property type="entry name" value="FHA_DOMAIN"/>
    <property type="match status" value="1"/>
</dbReference>
<dbReference type="Pfam" id="PF00498">
    <property type="entry name" value="FHA"/>
    <property type="match status" value="1"/>
</dbReference>
<evidence type="ECO:0000256" key="11">
    <source>
        <dbReference type="SAM" id="MobiDB-lite"/>
    </source>
</evidence>
<dbReference type="GO" id="GO:0003700">
    <property type="term" value="F:DNA-binding transcription factor activity"/>
    <property type="evidence" value="ECO:0007669"/>
    <property type="project" value="InterPro"/>
</dbReference>
<dbReference type="PROSITE" id="PS50039">
    <property type="entry name" value="FORK_HEAD_3"/>
    <property type="match status" value="1"/>
</dbReference>
<dbReference type="GO" id="GO:0006357">
    <property type="term" value="P:regulation of transcription by RNA polymerase II"/>
    <property type="evidence" value="ECO:0007669"/>
    <property type="project" value="UniProtKB-ARBA"/>
</dbReference>
<evidence type="ECO:0000256" key="1">
    <source>
        <dbReference type="ARBA" id="ARBA00004123"/>
    </source>
</evidence>
<dbReference type="PANTHER" id="PTHR45881:SF6">
    <property type="entry name" value="FORK-HEAD DOMAIN-CONTAINING PROTEIN"/>
    <property type="match status" value="1"/>
</dbReference>
<dbReference type="Gene3D" id="2.60.200.20">
    <property type="match status" value="1"/>
</dbReference>
<accession>A0A0V0S7V6</accession>
<reference evidence="15 16" key="1">
    <citation type="submission" date="2015-01" db="EMBL/GenBank/DDBJ databases">
        <title>Evolution of Trichinella species and genotypes.</title>
        <authorList>
            <person name="Korhonen P.K."/>
            <person name="Edoardo P."/>
            <person name="Giuseppe L.R."/>
            <person name="Gasser R.B."/>
        </authorList>
    </citation>
    <scope>NUCLEOTIDE SEQUENCE [LARGE SCALE GENOMIC DNA]</scope>
    <source>
        <strain evidence="15">ISS37</strain>
    </source>
</reference>
<keyword evidence="3 12" id="KW-0812">Transmembrane</keyword>
<comment type="caution">
    <text evidence="15">The sequence shown here is derived from an EMBL/GenBank/DDBJ whole genome shotgun (WGS) entry which is preliminary data.</text>
</comment>
<evidence type="ECO:0000256" key="6">
    <source>
        <dbReference type="ARBA" id="ARBA00023125"/>
    </source>
</evidence>
<dbReference type="Pfam" id="PF00335">
    <property type="entry name" value="Tetraspanin"/>
    <property type="match status" value="1"/>
</dbReference>
<evidence type="ECO:0000259" key="13">
    <source>
        <dbReference type="PROSITE" id="PS50006"/>
    </source>
</evidence>
<feature type="transmembrane region" description="Helical" evidence="12">
    <location>
        <begin position="346"/>
        <end position="371"/>
    </location>
</feature>
<dbReference type="SMART" id="SM00240">
    <property type="entry name" value="FHA"/>
    <property type="match status" value="1"/>
</dbReference>
<dbReference type="GO" id="GO:0016020">
    <property type="term" value="C:membrane"/>
    <property type="evidence" value="ECO:0007669"/>
    <property type="project" value="UniProtKB-SubCell"/>
</dbReference>
<feature type="region of interest" description="Disordered" evidence="11">
    <location>
        <begin position="1383"/>
        <end position="1416"/>
    </location>
</feature>
<gene>
    <name evidence="15" type="primary">Foxk2</name>
    <name evidence="15" type="ORF">T07_13513</name>
</gene>
<evidence type="ECO:0000313" key="15">
    <source>
        <dbReference type="EMBL" id="KRX22845.1"/>
    </source>
</evidence>